<evidence type="ECO:0000256" key="3">
    <source>
        <dbReference type="ARBA" id="ARBA00023274"/>
    </source>
</evidence>
<dbReference type="InterPro" id="IPR020070">
    <property type="entry name" value="Ribosomal_bL9_N"/>
</dbReference>
<gene>
    <name evidence="6" type="ORF">PSNMU_V1.4_AUG-EV-PASAV3_0101190</name>
</gene>
<dbReference type="Proteomes" id="UP000291116">
    <property type="component" value="Unassembled WGS sequence"/>
</dbReference>
<sequence length="274" mass="30493">MFASKCCGSTNLRHCSSLFAPRPLAPTTTATASFAQQSQSQPQPPKRWAHTVRLIAMEDLPHGKAYKGDVVTVKAGYARNHLVPQKLALYATPQNFSKLGIVDPDFETEEERIARLQRESNMTAAEDRYLKDSDLLKKYLRNKVLQIWRNVDPNSTDSLHPGVVTAEHVRQKLSKQLRIDLDDSEPVHILRTASPPSSPSEETTPSSTTTTTNPLNFAELDDSKIQALADDLVPVVDEEGRCLIRINRLGEYLAVIGLKGGYAVPLRVLVRQRV</sequence>
<reference evidence="6 7" key="1">
    <citation type="submission" date="2019-01" db="EMBL/GenBank/DDBJ databases">
        <authorList>
            <person name="Ferrante I. M."/>
        </authorList>
    </citation>
    <scope>NUCLEOTIDE SEQUENCE [LARGE SCALE GENOMIC DNA]</scope>
    <source>
        <strain evidence="6 7">B856</strain>
    </source>
</reference>
<feature type="compositionally biased region" description="Low complexity" evidence="4">
    <location>
        <begin position="199"/>
        <end position="212"/>
    </location>
</feature>
<dbReference type="GO" id="GO:1990904">
    <property type="term" value="C:ribonucleoprotein complex"/>
    <property type="evidence" value="ECO:0007669"/>
    <property type="project" value="UniProtKB-KW"/>
</dbReference>
<dbReference type="AlphaFoldDB" id="A0A448ZM50"/>
<comment type="similarity">
    <text evidence="1">Belongs to the bacterial ribosomal protein bL9 family.</text>
</comment>
<dbReference type="GO" id="GO:0005840">
    <property type="term" value="C:ribosome"/>
    <property type="evidence" value="ECO:0007669"/>
    <property type="project" value="UniProtKB-KW"/>
</dbReference>
<dbReference type="InterPro" id="IPR009027">
    <property type="entry name" value="Ribosomal_bL9/RNase_H1_N"/>
</dbReference>
<protein>
    <recommendedName>
        <fullName evidence="5">Ribosomal protein L9 domain-containing protein</fullName>
    </recommendedName>
</protein>
<dbReference type="GO" id="GO:0003735">
    <property type="term" value="F:structural constituent of ribosome"/>
    <property type="evidence" value="ECO:0007669"/>
    <property type="project" value="InterPro"/>
</dbReference>
<keyword evidence="3" id="KW-0687">Ribonucleoprotein</keyword>
<dbReference type="SUPFAM" id="SSF55658">
    <property type="entry name" value="L9 N-domain-like"/>
    <property type="match status" value="1"/>
</dbReference>
<dbReference type="EMBL" id="CAACVS010000516">
    <property type="protein sequence ID" value="VEU43112.1"/>
    <property type="molecule type" value="Genomic_DNA"/>
</dbReference>
<keyword evidence="2" id="KW-0689">Ribosomal protein</keyword>
<dbReference type="InterPro" id="IPR000244">
    <property type="entry name" value="Ribosomal_bL9"/>
</dbReference>
<name>A0A448ZM50_9STRA</name>
<proteinExistence type="inferred from homology"/>
<keyword evidence="7" id="KW-1185">Reference proteome</keyword>
<dbReference type="GO" id="GO:0006412">
    <property type="term" value="P:translation"/>
    <property type="evidence" value="ECO:0007669"/>
    <property type="project" value="InterPro"/>
</dbReference>
<dbReference type="Pfam" id="PF01281">
    <property type="entry name" value="Ribosomal_L9_N"/>
    <property type="match status" value="1"/>
</dbReference>
<feature type="region of interest" description="Disordered" evidence="4">
    <location>
        <begin position="190"/>
        <end position="215"/>
    </location>
</feature>
<dbReference type="InterPro" id="IPR036935">
    <property type="entry name" value="Ribosomal_bL9_N_sf"/>
</dbReference>
<evidence type="ECO:0000313" key="7">
    <source>
        <dbReference type="Proteomes" id="UP000291116"/>
    </source>
</evidence>
<dbReference type="Gene3D" id="3.40.5.10">
    <property type="entry name" value="Ribosomal protein L9, N-terminal domain"/>
    <property type="match status" value="1"/>
</dbReference>
<organism evidence="6 7">
    <name type="scientific">Pseudo-nitzschia multistriata</name>
    <dbReference type="NCBI Taxonomy" id="183589"/>
    <lineage>
        <taxon>Eukaryota</taxon>
        <taxon>Sar</taxon>
        <taxon>Stramenopiles</taxon>
        <taxon>Ochrophyta</taxon>
        <taxon>Bacillariophyta</taxon>
        <taxon>Bacillariophyceae</taxon>
        <taxon>Bacillariophycidae</taxon>
        <taxon>Bacillariales</taxon>
        <taxon>Bacillariaceae</taxon>
        <taxon>Pseudo-nitzschia</taxon>
    </lineage>
</organism>
<evidence type="ECO:0000313" key="6">
    <source>
        <dbReference type="EMBL" id="VEU43112.1"/>
    </source>
</evidence>
<evidence type="ECO:0000259" key="5">
    <source>
        <dbReference type="Pfam" id="PF01281"/>
    </source>
</evidence>
<accession>A0A448ZM50</accession>
<dbReference type="OrthoDB" id="5555409at2759"/>
<dbReference type="PANTHER" id="PTHR21368">
    <property type="entry name" value="50S RIBOSOMAL PROTEIN L9"/>
    <property type="match status" value="1"/>
</dbReference>
<evidence type="ECO:0000256" key="1">
    <source>
        <dbReference type="ARBA" id="ARBA00010605"/>
    </source>
</evidence>
<feature type="domain" description="Ribosomal protein L9" evidence="5">
    <location>
        <begin position="64"/>
        <end position="98"/>
    </location>
</feature>
<evidence type="ECO:0000256" key="4">
    <source>
        <dbReference type="SAM" id="MobiDB-lite"/>
    </source>
</evidence>
<evidence type="ECO:0000256" key="2">
    <source>
        <dbReference type="ARBA" id="ARBA00022980"/>
    </source>
</evidence>